<organism evidence="12 13">
    <name type="scientific">Labilibaculum manganireducens</name>
    <dbReference type="NCBI Taxonomy" id="1940525"/>
    <lineage>
        <taxon>Bacteria</taxon>
        <taxon>Pseudomonadati</taxon>
        <taxon>Bacteroidota</taxon>
        <taxon>Bacteroidia</taxon>
        <taxon>Marinilabiliales</taxon>
        <taxon>Marinifilaceae</taxon>
        <taxon>Labilibaculum</taxon>
    </lineage>
</organism>
<keyword evidence="5" id="KW-0997">Cell inner membrane</keyword>
<evidence type="ECO:0000256" key="4">
    <source>
        <dbReference type="ARBA" id="ARBA00022475"/>
    </source>
</evidence>
<keyword evidence="9 10" id="KW-0472">Membrane</keyword>
<feature type="transmembrane region" description="Helical" evidence="10">
    <location>
        <begin position="38"/>
        <end position="57"/>
    </location>
</feature>
<dbReference type="InterPro" id="IPR008756">
    <property type="entry name" value="Peptidase_M56"/>
</dbReference>
<keyword evidence="7" id="KW-0653">Protein transport</keyword>
<evidence type="ECO:0000259" key="11">
    <source>
        <dbReference type="PROSITE" id="PS52015"/>
    </source>
</evidence>
<gene>
    <name evidence="12" type="ORF">BZG01_04780</name>
</gene>
<feature type="domain" description="TonB C-terminal" evidence="11">
    <location>
        <begin position="517"/>
        <end position="607"/>
    </location>
</feature>
<proteinExistence type="inferred from homology"/>
<feature type="transmembrane region" description="Helical" evidence="10">
    <location>
        <begin position="6"/>
        <end position="26"/>
    </location>
</feature>
<dbReference type="CDD" id="cd07341">
    <property type="entry name" value="M56_BlaR1_MecR1_like"/>
    <property type="match status" value="1"/>
</dbReference>
<dbReference type="GO" id="GO:0015031">
    <property type="term" value="P:protein transport"/>
    <property type="evidence" value="ECO:0007669"/>
    <property type="project" value="UniProtKB-KW"/>
</dbReference>
<evidence type="ECO:0000256" key="10">
    <source>
        <dbReference type="SAM" id="Phobius"/>
    </source>
</evidence>
<dbReference type="PROSITE" id="PS52015">
    <property type="entry name" value="TONB_CTD"/>
    <property type="match status" value="2"/>
</dbReference>
<comment type="caution">
    <text evidence="12">The sequence shown here is derived from an EMBL/GenBank/DDBJ whole genome shotgun (WGS) entry which is preliminary data.</text>
</comment>
<keyword evidence="4" id="KW-1003">Cell membrane</keyword>
<evidence type="ECO:0000256" key="3">
    <source>
        <dbReference type="ARBA" id="ARBA00022448"/>
    </source>
</evidence>
<evidence type="ECO:0000256" key="9">
    <source>
        <dbReference type="ARBA" id="ARBA00023136"/>
    </source>
</evidence>
<dbReference type="InterPro" id="IPR037682">
    <property type="entry name" value="TonB_C"/>
</dbReference>
<comment type="subcellular location">
    <subcellularLocation>
        <location evidence="1">Cell inner membrane</location>
        <topology evidence="1">Single-pass membrane protein</topology>
        <orientation evidence="1">Periplasmic side</orientation>
    </subcellularLocation>
</comment>
<dbReference type="AlphaFoldDB" id="A0A2N3IE22"/>
<dbReference type="Proteomes" id="UP000233618">
    <property type="component" value="Unassembled WGS sequence"/>
</dbReference>
<keyword evidence="3" id="KW-0813">Transport</keyword>
<accession>A0A2N3IE22</accession>
<evidence type="ECO:0000313" key="13">
    <source>
        <dbReference type="Proteomes" id="UP000233618"/>
    </source>
</evidence>
<sequence length="607" mass="69819">MITGIILYFLQSAICMAFFYALYWLFLKRDTFFRVNRVFLLLTLLASILIPTLEIPFQPEPKSTIENSFHVLDAVVLASQQYLNSNMLEEVVVTATVKKALTWYQYLGVVYILGVFLFSIRFFKNLFQLFSWTKSSKILREKGLRLVIMNDDYPPFSFLNSVFISKADYQKTNFTSILAHERVHVDQLHTFDLLMIEILTVIFWMNPVVWFYKSSIQEVHEYLADDKVVNGAVNANEYKMHIVNQFAGGDLFRLANNFGQSTLKKRISMLGRIKTPRIALVKLLLIIPIFVVLLSAFAFTIKEEEKLDTEFSFKELLPMDLNIFSSLRSEPANFYSETKYEFSPQLVTHKINKLEYKETISPEEIKTITDEMPVFPGGVIALQKYLAKHVKYPKLAQTKQIEGRVFVSFVVNKEGRVVNAALARKVNPLLDREALRVVSSLPKWNPGKKDGEFVNIAYTVPINFQLKDLIDKPVESPDPLYSRIKNSSDYHLENILKANVNKSKEYVVVEKMPQFTEANGNLRKYIARKIQYPVLAAEQGYEGQVFVQFVVRTDGSVAKAKVIKGANIELNKEALRVINSMPNWVPGEQHGKKVEVKYTIPIRFSLN</sequence>
<keyword evidence="13" id="KW-1185">Reference proteome</keyword>
<protein>
    <recommendedName>
        <fullName evidence="11">TonB C-terminal domain-containing protein</fullName>
    </recommendedName>
</protein>
<evidence type="ECO:0000256" key="6">
    <source>
        <dbReference type="ARBA" id="ARBA00022692"/>
    </source>
</evidence>
<dbReference type="InterPro" id="IPR006260">
    <property type="entry name" value="TonB/TolA_C"/>
</dbReference>
<reference evidence="12 13" key="1">
    <citation type="journal article" date="2017" name="Front. Microbiol.">
        <title>Labilibaculum manganireducens gen. nov., sp. nov. and Labilibaculum filiforme sp. nov., Novel Bacteroidetes Isolated from Subsurface Sediments of the Baltic Sea.</title>
        <authorList>
            <person name="Vandieken V."/>
            <person name="Marshall I.P."/>
            <person name="Niemann H."/>
            <person name="Engelen B."/>
            <person name="Cypionka H."/>
        </authorList>
    </citation>
    <scope>NUCLEOTIDE SEQUENCE [LARGE SCALE GENOMIC DNA]</scope>
    <source>
        <strain evidence="12 13">59.10-2M</strain>
    </source>
</reference>
<dbReference type="PANTHER" id="PTHR33446">
    <property type="entry name" value="PROTEIN TONB-RELATED"/>
    <property type="match status" value="1"/>
</dbReference>
<evidence type="ECO:0000256" key="5">
    <source>
        <dbReference type="ARBA" id="ARBA00022519"/>
    </source>
</evidence>
<evidence type="ECO:0000256" key="7">
    <source>
        <dbReference type="ARBA" id="ARBA00022927"/>
    </source>
</evidence>
<keyword evidence="6 10" id="KW-0812">Transmembrane</keyword>
<comment type="similarity">
    <text evidence="2">Belongs to the TonB family.</text>
</comment>
<feature type="transmembrane region" description="Helical" evidence="10">
    <location>
        <begin position="279"/>
        <end position="301"/>
    </location>
</feature>
<keyword evidence="8 10" id="KW-1133">Transmembrane helix</keyword>
<dbReference type="GO" id="GO:0055085">
    <property type="term" value="P:transmembrane transport"/>
    <property type="evidence" value="ECO:0007669"/>
    <property type="project" value="InterPro"/>
</dbReference>
<dbReference type="SUPFAM" id="SSF74653">
    <property type="entry name" value="TolA/TonB C-terminal domain"/>
    <property type="match status" value="2"/>
</dbReference>
<dbReference type="Pfam" id="PF03544">
    <property type="entry name" value="TonB_C"/>
    <property type="match status" value="2"/>
</dbReference>
<dbReference type="NCBIfam" id="TIGR01352">
    <property type="entry name" value="tonB_Cterm"/>
    <property type="match status" value="2"/>
</dbReference>
<evidence type="ECO:0000256" key="1">
    <source>
        <dbReference type="ARBA" id="ARBA00004383"/>
    </source>
</evidence>
<dbReference type="Pfam" id="PF05569">
    <property type="entry name" value="Peptidase_M56"/>
    <property type="match status" value="1"/>
</dbReference>
<dbReference type="PANTHER" id="PTHR33446:SF2">
    <property type="entry name" value="PROTEIN TONB"/>
    <property type="match status" value="1"/>
</dbReference>
<dbReference type="GO" id="GO:0098797">
    <property type="term" value="C:plasma membrane protein complex"/>
    <property type="evidence" value="ECO:0007669"/>
    <property type="project" value="TreeGrafter"/>
</dbReference>
<dbReference type="Gene3D" id="3.30.1150.10">
    <property type="match status" value="2"/>
</dbReference>
<evidence type="ECO:0000256" key="8">
    <source>
        <dbReference type="ARBA" id="ARBA00022989"/>
    </source>
</evidence>
<evidence type="ECO:0000313" key="12">
    <source>
        <dbReference type="EMBL" id="PKQ68528.1"/>
    </source>
</evidence>
<feature type="domain" description="TonB C-terminal" evidence="11">
    <location>
        <begin position="377"/>
        <end position="473"/>
    </location>
</feature>
<dbReference type="EMBL" id="MVDE01000004">
    <property type="protein sequence ID" value="PKQ68528.1"/>
    <property type="molecule type" value="Genomic_DNA"/>
</dbReference>
<dbReference type="InterPro" id="IPR051045">
    <property type="entry name" value="TonB-dependent_transducer"/>
</dbReference>
<dbReference type="GO" id="GO:0031992">
    <property type="term" value="F:energy transducer activity"/>
    <property type="evidence" value="ECO:0007669"/>
    <property type="project" value="TreeGrafter"/>
</dbReference>
<evidence type="ECO:0000256" key="2">
    <source>
        <dbReference type="ARBA" id="ARBA00006555"/>
    </source>
</evidence>
<name>A0A2N3IE22_9BACT</name>
<feature type="transmembrane region" description="Helical" evidence="10">
    <location>
        <begin position="103"/>
        <end position="123"/>
    </location>
</feature>